<keyword evidence="3" id="KW-1185">Reference proteome</keyword>
<feature type="transmembrane region" description="Helical" evidence="1">
    <location>
        <begin position="49"/>
        <end position="73"/>
    </location>
</feature>
<feature type="transmembrane region" description="Helical" evidence="1">
    <location>
        <begin position="111"/>
        <end position="132"/>
    </location>
</feature>
<dbReference type="EMBL" id="JAUJEB010000007">
    <property type="protein sequence ID" value="MDN5215668.1"/>
    <property type="molecule type" value="Genomic_DNA"/>
</dbReference>
<dbReference type="RefSeq" id="WP_346761006.1">
    <property type="nucleotide sequence ID" value="NZ_JAUJEB010000007.1"/>
</dbReference>
<feature type="transmembrane region" description="Helical" evidence="1">
    <location>
        <begin position="411"/>
        <end position="428"/>
    </location>
</feature>
<evidence type="ECO:0000313" key="3">
    <source>
        <dbReference type="Proteomes" id="UP001172083"/>
    </source>
</evidence>
<feature type="transmembrane region" description="Helical" evidence="1">
    <location>
        <begin position="204"/>
        <end position="224"/>
    </location>
</feature>
<evidence type="ECO:0000256" key="1">
    <source>
        <dbReference type="SAM" id="Phobius"/>
    </source>
</evidence>
<evidence type="ECO:0000313" key="2">
    <source>
        <dbReference type="EMBL" id="MDN5215668.1"/>
    </source>
</evidence>
<keyword evidence="1" id="KW-1133">Transmembrane helix</keyword>
<feature type="transmembrane region" description="Helical" evidence="1">
    <location>
        <begin position="277"/>
        <end position="300"/>
    </location>
</feature>
<feature type="transmembrane region" description="Helical" evidence="1">
    <location>
        <begin position="144"/>
        <end position="165"/>
    </location>
</feature>
<name>A0ABT8LD09_9BACT</name>
<proteinExistence type="predicted"/>
<organism evidence="2 3">
    <name type="scientific">Agaribacillus aureus</name>
    <dbReference type="NCBI Taxonomy" id="3051825"/>
    <lineage>
        <taxon>Bacteria</taxon>
        <taxon>Pseudomonadati</taxon>
        <taxon>Bacteroidota</taxon>
        <taxon>Cytophagia</taxon>
        <taxon>Cytophagales</taxon>
        <taxon>Splendidivirgaceae</taxon>
        <taxon>Agaribacillus</taxon>
    </lineage>
</organism>
<feature type="transmembrane region" description="Helical" evidence="1">
    <location>
        <begin position="16"/>
        <end position="37"/>
    </location>
</feature>
<protein>
    <recommendedName>
        <fullName evidence="4">Polysaccharide biosynthesis protein</fullName>
    </recommendedName>
</protein>
<reference evidence="2" key="1">
    <citation type="submission" date="2023-06" db="EMBL/GenBank/DDBJ databases">
        <title>Genomic of Agaribacillus aureum.</title>
        <authorList>
            <person name="Wang G."/>
        </authorList>
    </citation>
    <scope>NUCLEOTIDE SEQUENCE</scope>
    <source>
        <strain evidence="2">BMA12</strain>
    </source>
</reference>
<feature type="transmembrane region" description="Helical" evidence="1">
    <location>
        <begin position="85"/>
        <end position="105"/>
    </location>
</feature>
<sequence>MTIINRLLSKLLNPKFLGFLVVFGIAKLSVFSAPLLFSNIVSKVAYGKLEYALSLGAVLAVFLNAGMNASYPYFKLKKKTSDFDLTFYIHTLFIWLLVLTCFLVYKMNFINFSLFLSILVAGILAIQMLQSVICKSEKSITKAVVLDSGLFITINLMVLYFFLSAQPYQEVYLIIFFGVYGFILLIGNVKHYRLVPWQKLRNDYLTLTAFGWPTILSSFIIIALTTSGRVLVEFFLSLEDVAVYAIYFRLAAIVVIIHQVANIAFFKNIYTSNPKTLDKYFAAFIAALLLLGIISYFILPHLAMNYLVLLKTTYINSKDIYFSLAFQMPFWVAMALNENICYRENLARQMNKYLLVLLVLMILAMTLWSHIFTIDLEALIRIHILFMYFAVESQYHLFHKSRNFNFRNSKVAIRVIISIFLVLKGIQYI</sequence>
<comment type="caution">
    <text evidence="2">The sequence shown here is derived from an EMBL/GenBank/DDBJ whole genome shotgun (WGS) entry which is preliminary data.</text>
</comment>
<evidence type="ECO:0008006" key="4">
    <source>
        <dbReference type="Google" id="ProtNLM"/>
    </source>
</evidence>
<feature type="transmembrane region" description="Helical" evidence="1">
    <location>
        <begin position="378"/>
        <end position="399"/>
    </location>
</feature>
<feature type="transmembrane region" description="Helical" evidence="1">
    <location>
        <begin position="244"/>
        <end position="265"/>
    </location>
</feature>
<feature type="transmembrane region" description="Helical" evidence="1">
    <location>
        <begin position="171"/>
        <end position="192"/>
    </location>
</feature>
<keyword evidence="1" id="KW-0812">Transmembrane</keyword>
<feature type="transmembrane region" description="Helical" evidence="1">
    <location>
        <begin position="353"/>
        <end position="372"/>
    </location>
</feature>
<accession>A0ABT8LD09</accession>
<dbReference type="Proteomes" id="UP001172083">
    <property type="component" value="Unassembled WGS sequence"/>
</dbReference>
<keyword evidence="1" id="KW-0472">Membrane</keyword>
<gene>
    <name evidence="2" type="ORF">QQ020_26560</name>
</gene>